<accession>A0AA88Y556</accession>
<sequence length="149" mass="16940">MEANRQVFTDDHWFQTGDTGVITDEGRLQITGRIKEIITRGTRKIMPVVIEQVVLKVKNISKCAVVAVPDKRLFEEICVCFVAAHDSVVTSDDVKRHCSEIFRTDNTLDGLGEMPTYFLQFDDFPSLATGKTDRKKIKEIAIERLKLTH</sequence>
<evidence type="ECO:0000313" key="3">
    <source>
        <dbReference type="Proteomes" id="UP001186944"/>
    </source>
</evidence>
<dbReference type="Proteomes" id="UP001186944">
    <property type="component" value="Unassembled WGS sequence"/>
</dbReference>
<dbReference type="AlphaFoldDB" id="A0AA88Y556"/>
<proteinExistence type="predicted"/>
<gene>
    <name evidence="2" type="ORF">FSP39_013857</name>
</gene>
<reference evidence="2" key="1">
    <citation type="submission" date="2019-08" db="EMBL/GenBank/DDBJ databases">
        <title>The improved chromosome-level genome for the pearl oyster Pinctada fucata martensii using PacBio sequencing and Hi-C.</title>
        <authorList>
            <person name="Zheng Z."/>
        </authorList>
    </citation>
    <scope>NUCLEOTIDE SEQUENCE</scope>
    <source>
        <strain evidence="2">ZZ-2019</strain>
        <tissue evidence="2">Adductor muscle</tissue>
    </source>
</reference>
<dbReference type="PANTHER" id="PTHR42814">
    <property type="entry name" value="AMP-BINDING DOMAIN-CONTAINING PROTEIN"/>
    <property type="match status" value="1"/>
</dbReference>
<dbReference type="EMBL" id="VSWD01000007">
    <property type="protein sequence ID" value="KAK3097856.1"/>
    <property type="molecule type" value="Genomic_DNA"/>
</dbReference>
<dbReference type="Gene3D" id="3.30.300.30">
    <property type="match status" value="1"/>
</dbReference>
<dbReference type="PANTHER" id="PTHR42814:SF3">
    <property type="entry name" value="BETA-N-ACETYLHEXOSAMINIDASE"/>
    <property type="match status" value="1"/>
</dbReference>
<dbReference type="InterPro" id="IPR045851">
    <property type="entry name" value="AMP-bd_C_sf"/>
</dbReference>
<feature type="domain" description="AMP-binding enzyme C-terminal" evidence="1">
    <location>
        <begin position="50"/>
        <end position="100"/>
    </location>
</feature>
<dbReference type="Pfam" id="PF13193">
    <property type="entry name" value="AMP-binding_C"/>
    <property type="match status" value="1"/>
</dbReference>
<dbReference type="Gene3D" id="3.40.50.12780">
    <property type="entry name" value="N-terminal domain of ligase-like"/>
    <property type="match status" value="1"/>
</dbReference>
<dbReference type="InterPro" id="IPR025110">
    <property type="entry name" value="AMP-bd_C"/>
</dbReference>
<organism evidence="2 3">
    <name type="scientific">Pinctada imbricata</name>
    <name type="common">Atlantic pearl-oyster</name>
    <name type="synonym">Pinctada martensii</name>
    <dbReference type="NCBI Taxonomy" id="66713"/>
    <lineage>
        <taxon>Eukaryota</taxon>
        <taxon>Metazoa</taxon>
        <taxon>Spiralia</taxon>
        <taxon>Lophotrochozoa</taxon>
        <taxon>Mollusca</taxon>
        <taxon>Bivalvia</taxon>
        <taxon>Autobranchia</taxon>
        <taxon>Pteriomorphia</taxon>
        <taxon>Pterioida</taxon>
        <taxon>Pterioidea</taxon>
        <taxon>Pteriidae</taxon>
        <taxon>Pinctada</taxon>
    </lineage>
</organism>
<evidence type="ECO:0000259" key="1">
    <source>
        <dbReference type="Pfam" id="PF13193"/>
    </source>
</evidence>
<comment type="caution">
    <text evidence="2">The sequence shown here is derived from an EMBL/GenBank/DDBJ whole genome shotgun (WGS) entry which is preliminary data.</text>
</comment>
<dbReference type="InterPro" id="IPR042099">
    <property type="entry name" value="ANL_N_sf"/>
</dbReference>
<evidence type="ECO:0000313" key="2">
    <source>
        <dbReference type="EMBL" id="KAK3097856.1"/>
    </source>
</evidence>
<name>A0AA88Y556_PINIB</name>
<dbReference type="SUPFAM" id="SSF56801">
    <property type="entry name" value="Acetyl-CoA synthetase-like"/>
    <property type="match status" value="1"/>
</dbReference>
<protein>
    <recommendedName>
        <fullName evidence="1">AMP-binding enzyme C-terminal domain-containing protein</fullName>
    </recommendedName>
</protein>
<keyword evidence="3" id="KW-1185">Reference proteome</keyword>